<dbReference type="CDD" id="cd06222">
    <property type="entry name" value="RNase_H_like"/>
    <property type="match status" value="1"/>
</dbReference>
<dbReference type="Proteomes" id="UP001497516">
    <property type="component" value="Chromosome 2"/>
</dbReference>
<dbReference type="PANTHER" id="PTHR47723">
    <property type="entry name" value="OS05G0353850 PROTEIN"/>
    <property type="match status" value="1"/>
</dbReference>
<dbReference type="InterPro" id="IPR053151">
    <property type="entry name" value="RNase_H-like"/>
</dbReference>
<dbReference type="Pfam" id="PF13456">
    <property type="entry name" value="RVT_3"/>
    <property type="match status" value="1"/>
</dbReference>
<keyword evidence="3" id="KW-1185">Reference proteome</keyword>
<name>A0AAV2DGD3_9ROSI</name>
<dbReference type="InterPro" id="IPR002156">
    <property type="entry name" value="RNaseH_domain"/>
</dbReference>
<proteinExistence type="predicted"/>
<reference evidence="2 3" key="1">
    <citation type="submission" date="2024-04" db="EMBL/GenBank/DDBJ databases">
        <authorList>
            <person name="Fracassetti M."/>
        </authorList>
    </citation>
    <scope>NUCLEOTIDE SEQUENCE [LARGE SCALE GENOMIC DNA]</scope>
</reference>
<evidence type="ECO:0000313" key="3">
    <source>
        <dbReference type="Proteomes" id="UP001497516"/>
    </source>
</evidence>
<gene>
    <name evidence="2" type="ORF">LTRI10_LOCUS14538</name>
</gene>
<dbReference type="InterPro" id="IPR012337">
    <property type="entry name" value="RNaseH-like_sf"/>
</dbReference>
<feature type="domain" description="RNase H type-1" evidence="1">
    <location>
        <begin position="46"/>
        <end position="170"/>
    </location>
</feature>
<dbReference type="SUPFAM" id="SSF53098">
    <property type="entry name" value="Ribonuclease H-like"/>
    <property type="match status" value="1"/>
</dbReference>
<evidence type="ECO:0000313" key="2">
    <source>
        <dbReference type="EMBL" id="CAL1372540.1"/>
    </source>
</evidence>
<evidence type="ECO:0000259" key="1">
    <source>
        <dbReference type="Pfam" id="PF13456"/>
    </source>
</evidence>
<dbReference type="AlphaFoldDB" id="A0AAV2DGD3"/>
<dbReference type="InterPro" id="IPR036397">
    <property type="entry name" value="RNaseH_sf"/>
</dbReference>
<dbReference type="Gene3D" id="3.30.420.10">
    <property type="entry name" value="Ribonuclease H-like superfamily/Ribonuclease H"/>
    <property type="match status" value="1"/>
</dbReference>
<dbReference type="EMBL" id="OZ034815">
    <property type="protein sequence ID" value="CAL1372540.1"/>
    <property type="molecule type" value="Genomic_DNA"/>
</dbReference>
<sequence length="214" mass="24221">MLRVVSTLFGSSRATRIPVQILSRHFHRDPIPVAWERPDAGWTKLNFDGSCKGLKGVSSIGGVFRNHKAEFMLGYAEPIGSTTSVVAELAALQRGLELVLENGWSNVWLEGDAKSVVEIISQPNSRKLLSSCEMARRHVSHINLIMSEIDNCKIKHIYREGNRVADKFAHIGHGLDRPRVWRHVPPDDDVLLRIVQEDAVGKIIIRNRRRQDRH</sequence>
<dbReference type="PANTHER" id="PTHR47723:SF23">
    <property type="entry name" value="REVERSE TRANSCRIPTASE-LIKE PROTEIN"/>
    <property type="match status" value="1"/>
</dbReference>
<accession>A0AAV2DGD3</accession>
<dbReference type="GO" id="GO:0003676">
    <property type="term" value="F:nucleic acid binding"/>
    <property type="evidence" value="ECO:0007669"/>
    <property type="project" value="InterPro"/>
</dbReference>
<dbReference type="GO" id="GO:0004523">
    <property type="term" value="F:RNA-DNA hybrid ribonuclease activity"/>
    <property type="evidence" value="ECO:0007669"/>
    <property type="project" value="InterPro"/>
</dbReference>
<organism evidence="2 3">
    <name type="scientific">Linum trigynum</name>
    <dbReference type="NCBI Taxonomy" id="586398"/>
    <lineage>
        <taxon>Eukaryota</taxon>
        <taxon>Viridiplantae</taxon>
        <taxon>Streptophyta</taxon>
        <taxon>Embryophyta</taxon>
        <taxon>Tracheophyta</taxon>
        <taxon>Spermatophyta</taxon>
        <taxon>Magnoliopsida</taxon>
        <taxon>eudicotyledons</taxon>
        <taxon>Gunneridae</taxon>
        <taxon>Pentapetalae</taxon>
        <taxon>rosids</taxon>
        <taxon>fabids</taxon>
        <taxon>Malpighiales</taxon>
        <taxon>Linaceae</taxon>
        <taxon>Linum</taxon>
    </lineage>
</organism>
<dbReference type="InterPro" id="IPR044730">
    <property type="entry name" value="RNase_H-like_dom_plant"/>
</dbReference>
<protein>
    <recommendedName>
        <fullName evidence="1">RNase H type-1 domain-containing protein</fullName>
    </recommendedName>
</protein>